<protein>
    <submittedName>
        <fullName evidence="1">Uncharacterized protein</fullName>
    </submittedName>
</protein>
<keyword evidence="1" id="KW-0496">Mitochondrion</keyword>
<proteinExistence type="predicted"/>
<organism evidence="1">
    <name type="scientific">Wolfiporia cocos</name>
    <dbReference type="NCBI Taxonomy" id="81056"/>
    <lineage>
        <taxon>Eukaryota</taxon>
        <taxon>Fungi</taxon>
        <taxon>Dikarya</taxon>
        <taxon>Basidiomycota</taxon>
        <taxon>Agaricomycotina</taxon>
        <taxon>Agaricomycetes</taxon>
        <taxon>Polyporales</taxon>
        <taxon>Phaeolaceae</taxon>
        <taxon>Wolfiporia</taxon>
    </lineage>
</organism>
<evidence type="ECO:0000313" key="1">
    <source>
        <dbReference type="EMBL" id="QNH92684.1"/>
    </source>
</evidence>
<accession>A0A7G7YDW4</accession>
<sequence>MRLRAELYRVSGKDALNLSPLNVIIHINEILKIYFSHKEVGFVSPSNIRINPVVSALLWYNELVTGKDSLASNYKTAPDWSKNDEDVLKSSRLGGPLKITGNIVNEFEITHNNHLLMLMLLLEIQLARSCVGMDLELEQIAELDVMYDRLFGLLTGGIRKSISQSRLTLEERIYTGFDTEFRTLDNSNVNLLCCTTAIYSRLVLRIKGLSVNTTIKNAPSDYDRNPIVAPEIRVVIGLLRYLLDKGDIGIINLQKSLRSKAEHRK</sequence>
<geneLocation type="mitochondrion" evidence="1"/>
<gene>
    <name evidence="1" type="primary">orf32</name>
</gene>
<dbReference type="EMBL" id="MT079862">
    <property type="protein sequence ID" value="QNH92684.1"/>
    <property type="molecule type" value="Genomic_DNA"/>
</dbReference>
<dbReference type="AlphaFoldDB" id="A0A7G7YDW4"/>
<reference evidence="1" key="1">
    <citation type="journal article" date="2020" name="Front. Microbiol.">
        <title>Characterization of Two Mitochondrial Genomes and Gene Expression Analysis Reveal Clues for Variations, Evolution, and Large-Sclerotium Formation in Medical Fungus Wolfiporia cocos.</title>
        <authorList>
            <person name="Chen M."/>
            <person name="Chen N."/>
            <person name="Wu T."/>
            <person name="Bian Y."/>
            <person name="Deng Y."/>
            <person name="Xu Z."/>
        </authorList>
    </citation>
    <scope>NUCLEOTIDE SEQUENCE</scope>
    <source>
        <strain evidence="1">MD-104 SS10</strain>
    </source>
</reference>
<name>A0A7G7YDW4_9APHY</name>